<keyword evidence="1" id="KW-0472">Membrane</keyword>
<gene>
    <name evidence="2" type="ORF">HGB38_06580</name>
</gene>
<accession>A0A7X6L167</accession>
<protein>
    <submittedName>
        <fullName evidence="2">Uncharacterized protein</fullName>
    </submittedName>
</protein>
<dbReference type="EMBL" id="JAAXOS010000003">
    <property type="protein sequence ID" value="NKY25891.1"/>
    <property type="molecule type" value="Genomic_DNA"/>
</dbReference>
<proteinExistence type="predicted"/>
<keyword evidence="1" id="KW-1133">Transmembrane helix</keyword>
<evidence type="ECO:0000313" key="3">
    <source>
        <dbReference type="Proteomes" id="UP000540698"/>
    </source>
</evidence>
<feature type="transmembrane region" description="Helical" evidence="1">
    <location>
        <begin position="26"/>
        <end position="48"/>
    </location>
</feature>
<name>A0A7X6L167_9NOCA</name>
<keyword evidence="3" id="KW-1185">Reference proteome</keyword>
<reference evidence="2 3" key="1">
    <citation type="submission" date="2020-04" db="EMBL/GenBank/DDBJ databases">
        <title>MicrobeNet Type strains.</title>
        <authorList>
            <person name="Nicholson A.C."/>
        </authorList>
    </citation>
    <scope>NUCLEOTIDE SEQUENCE [LARGE SCALE GENOMIC DNA]</scope>
    <source>
        <strain evidence="2 3">DSM 44956</strain>
    </source>
</reference>
<dbReference type="RefSeq" id="WP_157113982.1">
    <property type="nucleotide sequence ID" value="NZ_JAAXOS010000003.1"/>
</dbReference>
<dbReference type="AlphaFoldDB" id="A0A7X6L167"/>
<evidence type="ECO:0000313" key="2">
    <source>
        <dbReference type="EMBL" id="NKY25891.1"/>
    </source>
</evidence>
<keyword evidence="1" id="KW-0812">Transmembrane</keyword>
<feature type="transmembrane region" description="Helical" evidence="1">
    <location>
        <begin position="55"/>
        <end position="75"/>
    </location>
</feature>
<evidence type="ECO:0000256" key="1">
    <source>
        <dbReference type="SAM" id="Phobius"/>
    </source>
</evidence>
<organism evidence="2 3">
    <name type="scientific">Nocardia gamkensis</name>
    <dbReference type="NCBI Taxonomy" id="352869"/>
    <lineage>
        <taxon>Bacteria</taxon>
        <taxon>Bacillati</taxon>
        <taxon>Actinomycetota</taxon>
        <taxon>Actinomycetes</taxon>
        <taxon>Mycobacteriales</taxon>
        <taxon>Nocardiaceae</taxon>
        <taxon>Nocardia</taxon>
    </lineage>
</organism>
<feature type="transmembrane region" description="Helical" evidence="1">
    <location>
        <begin position="103"/>
        <end position="124"/>
    </location>
</feature>
<comment type="caution">
    <text evidence="2">The sequence shown here is derived from an EMBL/GenBank/DDBJ whole genome shotgun (WGS) entry which is preliminary data.</text>
</comment>
<dbReference type="Proteomes" id="UP000540698">
    <property type="component" value="Unassembled WGS sequence"/>
</dbReference>
<sequence>MIMGLVQLVVVAFAAAARWTSAGWFLLIGVVGTLGLAPLILFGPLVFAGFCAPPAAWPLLVLADVLLITTALTLADGGDNGMLIPILDERAANSHMGERVHRIGTLTGAAYLLALVALAVWTLAA</sequence>